<organism evidence="1 2">
    <name type="scientific">Strongylus vulgaris</name>
    <name type="common">Blood worm</name>
    <dbReference type="NCBI Taxonomy" id="40348"/>
    <lineage>
        <taxon>Eukaryota</taxon>
        <taxon>Metazoa</taxon>
        <taxon>Ecdysozoa</taxon>
        <taxon>Nematoda</taxon>
        <taxon>Chromadorea</taxon>
        <taxon>Rhabditida</taxon>
        <taxon>Rhabditina</taxon>
        <taxon>Rhabditomorpha</taxon>
        <taxon>Strongyloidea</taxon>
        <taxon>Strongylidae</taxon>
        <taxon>Strongylus</taxon>
    </lineage>
</organism>
<reference evidence="1 2" key="1">
    <citation type="submission" date="2018-11" db="EMBL/GenBank/DDBJ databases">
        <authorList>
            <consortium name="Pathogen Informatics"/>
        </authorList>
    </citation>
    <scope>NUCLEOTIDE SEQUENCE [LARGE SCALE GENOMIC DNA]</scope>
</reference>
<gene>
    <name evidence="1" type="ORF">SVUK_LOCUS5078</name>
</gene>
<name>A0A3P7IB53_STRVU</name>
<keyword evidence="2" id="KW-1185">Reference proteome</keyword>
<evidence type="ECO:0000313" key="2">
    <source>
        <dbReference type="Proteomes" id="UP000270094"/>
    </source>
</evidence>
<protein>
    <submittedName>
        <fullName evidence="1">Uncharacterized protein</fullName>
    </submittedName>
</protein>
<evidence type="ECO:0000313" key="1">
    <source>
        <dbReference type="EMBL" id="VDM70080.1"/>
    </source>
</evidence>
<sequence length="89" mass="10031">MSKKEKSETKCGIKRPRRACNIANLATISPFLVPLISHQLPCKELPVKQEISEQERTAVVPPIQNITPPILRNNVVDKVEEVECCRGIR</sequence>
<dbReference type="AlphaFoldDB" id="A0A3P7IB53"/>
<accession>A0A3P7IB53</accession>
<proteinExistence type="predicted"/>
<dbReference type="Proteomes" id="UP000270094">
    <property type="component" value="Unassembled WGS sequence"/>
</dbReference>
<dbReference type="EMBL" id="UYYB01014635">
    <property type="protein sequence ID" value="VDM70080.1"/>
    <property type="molecule type" value="Genomic_DNA"/>
</dbReference>